<evidence type="ECO:0000259" key="1">
    <source>
        <dbReference type="SMART" id="SM00507"/>
    </source>
</evidence>
<dbReference type="GO" id="GO:0004519">
    <property type="term" value="F:endonuclease activity"/>
    <property type="evidence" value="ECO:0007669"/>
    <property type="project" value="UniProtKB-KW"/>
</dbReference>
<dbReference type="InterPro" id="IPR003615">
    <property type="entry name" value="HNH_nuc"/>
</dbReference>
<dbReference type="CDD" id="cd00085">
    <property type="entry name" value="HNHc"/>
    <property type="match status" value="1"/>
</dbReference>
<reference evidence="3" key="1">
    <citation type="submission" date="2020-03" db="EMBL/GenBank/DDBJ databases">
        <title>The deep terrestrial virosphere.</title>
        <authorList>
            <person name="Holmfeldt K."/>
            <person name="Nilsson E."/>
            <person name="Simone D."/>
            <person name="Lopez-Fernandez M."/>
            <person name="Wu X."/>
            <person name="de Brujin I."/>
            <person name="Lundin D."/>
            <person name="Andersson A."/>
            <person name="Bertilsson S."/>
            <person name="Dopson M."/>
        </authorList>
    </citation>
    <scope>NUCLEOTIDE SEQUENCE</scope>
    <source>
        <strain evidence="3">MM415A01822</strain>
        <strain evidence="2">MM415B00904</strain>
    </source>
</reference>
<keyword evidence="3" id="KW-0378">Hydrolase</keyword>
<dbReference type="SMART" id="SM00507">
    <property type="entry name" value="HNHc"/>
    <property type="match status" value="1"/>
</dbReference>
<accession>A0A6M3K3I3</accession>
<proteinExistence type="predicted"/>
<dbReference type="EMBL" id="MT142154">
    <property type="protein sequence ID" value="QJA75305.1"/>
    <property type="molecule type" value="Genomic_DNA"/>
</dbReference>
<feature type="domain" description="HNH nuclease" evidence="1">
    <location>
        <begin position="7"/>
        <end position="59"/>
    </location>
</feature>
<protein>
    <submittedName>
        <fullName evidence="3">Putative homing endonuclease</fullName>
    </submittedName>
</protein>
<dbReference type="Gene3D" id="1.10.30.50">
    <property type="match status" value="1"/>
</dbReference>
<dbReference type="PANTHER" id="PTHR33877:SF2">
    <property type="entry name" value="OS07G0170200 PROTEIN"/>
    <property type="match status" value="1"/>
</dbReference>
<dbReference type="InterPro" id="IPR002711">
    <property type="entry name" value="HNH"/>
</dbReference>
<organism evidence="3">
    <name type="scientific">viral metagenome</name>
    <dbReference type="NCBI Taxonomy" id="1070528"/>
    <lineage>
        <taxon>unclassified sequences</taxon>
        <taxon>metagenomes</taxon>
        <taxon>organismal metagenomes</taxon>
    </lineage>
</organism>
<gene>
    <name evidence="3" type="ORF">MM415A01822_0014</name>
    <name evidence="2" type="ORF">MM415B00904_0013</name>
</gene>
<evidence type="ECO:0000313" key="3">
    <source>
        <dbReference type="EMBL" id="QJA75305.1"/>
    </source>
</evidence>
<sequence length="97" mass="11421">MANYSNKLRNDLLKETNYKCSYCGNDLNNIYEIEHFIPKSQGGTGKRKNLTVSCRKCNIAKLDYSLEKFKQRIKVKTFYYEKIGLSKGEIYGKPFYR</sequence>
<dbReference type="EMBL" id="MT141448">
    <property type="protein sequence ID" value="QJA61645.1"/>
    <property type="molecule type" value="Genomic_DNA"/>
</dbReference>
<dbReference type="Pfam" id="PF01844">
    <property type="entry name" value="HNH"/>
    <property type="match status" value="1"/>
</dbReference>
<name>A0A6M3K3I3_9ZZZZ</name>
<keyword evidence="3" id="KW-0255">Endonuclease</keyword>
<dbReference type="AlphaFoldDB" id="A0A6M3K3I3"/>
<dbReference type="InterPro" id="IPR052892">
    <property type="entry name" value="NA-targeting_endonuclease"/>
</dbReference>
<keyword evidence="3" id="KW-0540">Nuclease</keyword>
<evidence type="ECO:0000313" key="2">
    <source>
        <dbReference type="EMBL" id="QJA61645.1"/>
    </source>
</evidence>
<dbReference type="PANTHER" id="PTHR33877">
    <property type="entry name" value="SLL1193 PROTEIN"/>
    <property type="match status" value="1"/>
</dbReference>